<keyword evidence="2" id="KW-1185">Reference proteome</keyword>
<evidence type="ECO:0000313" key="2">
    <source>
        <dbReference type="Proteomes" id="UP000261812"/>
    </source>
</evidence>
<dbReference type="Pfam" id="PF12452">
    <property type="entry name" value="DUF3685"/>
    <property type="match status" value="1"/>
</dbReference>
<dbReference type="InterPro" id="IPR011006">
    <property type="entry name" value="CheY-like_superfamily"/>
</dbReference>
<dbReference type="PANTHER" id="PTHR36807">
    <property type="entry name" value="PHOSPHOGLYCOLATE PHOSPHATASE"/>
    <property type="match status" value="1"/>
</dbReference>
<dbReference type="InterPro" id="IPR016837">
    <property type="entry name" value="Uncharacterised_Ycf55_cyanobac"/>
</dbReference>
<dbReference type="InterPro" id="IPR022552">
    <property type="entry name" value="UPF_Ycf55"/>
</dbReference>
<dbReference type="AlphaFoldDB" id="A0A7D6F1F1"/>
<dbReference type="KEGG" id="tsq:D3A95_09020"/>
<accession>A0A7D6F1F1</accession>
<proteinExistence type="predicted"/>
<dbReference type="Gene3D" id="3.40.50.2300">
    <property type="match status" value="1"/>
</dbReference>
<organism evidence="1 2">
    <name type="scientific">Thermosynechococcus sichuanensis E542</name>
    <dbReference type="NCBI Taxonomy" id="2016101"/>
    <lineage>
        <taxon>Bacteria</taxon>
        <taxon>Bacillati</taxon>
        <taxon>Cyanobacteriota</taxon>
        <taxon>Cyanophyceae</taxon>
        <taxon>Acaryochloridales</taxon>
        <taxon>Thermosynechococcaceae</taxon>
        <taxon>Thermosynechococcus</taxon>
        <taxon>Thermosynechococcus sichuanensis</taxon>
    </lineage>
</organism>
<evidence type="ECO:0000313" key="1">
    <source>
        <dbReference type="EMBL" id="QLL29321.1"/>
    </source>
</evidence>
<dbReference type="PANTHER" id="PTHR36807:SF2">
    <property type="entry name" value="PHOSPHOGLYCOLATE PHOSPHATASE"/>
    <property type="match status" value="1"/>
</dbReference>
<dbReference type="PIRSF" id="PIRSF026434">
    <property type="entry name" value="RR_ycf55_prd"/>
    <property type="match status" value="1"/>
</dbReference>
<dbReference type="SUPFAM" id="SSF52172">
    <property type="entry name" value="CheY-like"/>
    <property type="match status" value="1"/>
</dbReference>
<reference evidence="2" key="1">
    <citation type="submission" date="2018-09" db="EMBL/GenBank/DDBJ databases">
        <title>Complete genome sequence of thermophilic cyanobacteria strain Thermosynechococcus elongatus PKUAC-SCTE542.</title>
        <authorList>
            <person name="Liang Y."/>
            <person name="Tang J."/>
            <person name="Daroch M."/>
        </authorList>
    </citation>
    <scope>NUCLEOTIDE SEQUENCE [LARGE SCALE GENOMIC DNA]</scope>
    <source>
        <strain evidence="2">E542</strain>
    </source>
</reference>
<sequence>MSMSPITADASPNFGLIIVEGEDVVRLGLWTGIQQQLGIEPLVFHDGHGLITYLENTSLDQERNPWIVLCDAQLTVNDAATPWLWQWLKQHYPTLRVILTVRPAALELVSLAQQAGVEGIYHRNTALSDLLAGILAIAQGEIVHTVTPPKPPLSVLFPKRWDRWRYQVLQQGLAEMDAWLQALDQYLGRSRLSALERLVGEGRHREIRAARWLVSRFLPQPSQAPPAPLVSPLRPQIEIISQLVDRCLQRLQSDLLNLTARPLELEVLTLQQRRELLYTILRQWDLLVRTLQATPPSIEFLHQRGNTLLQDLWEQSLREFFRPYRFALGSDADLIELLLTERETVTTVYLQAVPFVAEMLAHVLTQHPLRIHQQTYRYGTAAALEILDALLDHWLLTVANGIVYPLLNQCPYSEVIQHTFFQPQYTSTREMERFRNALSWHYRWQRWVKEPQNIFESRLVLLRLTERGIQELALTVPRQKELMQLEGIPYALTLALEARDALAPPVRAIVAWVGKGVVYLLTQLIGRGLGLIGRGILQGIGQSVSGGWSRSEAQKTSSKP</sequence>
<protein>
    <submittedName>
        <fullName evidence="1">DUF3685 domain-containing protein</fullName>
    </submittedName>
</protein>
<dbReference type="Proteomes" id="UP000261812">
    <property type="component" value="Chromosome"/>
</dbReference>
<dbReference type="EMBL" id="CP032152">
    <property type="protein sequence ID" value="QLL29321.1"/>
    <property type="molecule type" value="Genomic_DNA"/>
</dbReference>
<name>A0A7D6F1F1_9CYAN</name>
<gene>
    <name evidence="1" type="ORF">D3A95_09020</name>
</gene>